<dbReference type="PANTHER" id="PTHR46957:SF3">
    <property type="entry name" value="CYTOKINE RECEPTOR"/>
    <property type="match status" value="1"/>
</dbReference>
<dbReference type="InterPro" id="IPR003961">
    <property type="entry name" value="FN3_dom"/>
</dbReference>
<dbReference type="InterPro" id="IPR036280">
    <property type="entry name" value="Multihaem_cyt_sf"/>
</dbReference>
<dbReference type="Gene3D" id="1.10.1130.10">
    <property type="entry name" value="Flavocytochrome C3, Chain A"/>
    <property type="match status" value="3"/>
</dbReference>
<dbReference type="EMBL" id="FUXM01000038">
    <property type="protein sequence ID" value="SKA20766.1"/>
    <property type="molecule type" value="Genomic_DNA"/>
</dbReference>
<dbReference type="NCBIfam" id="TIGR01905">
    <property type="entry name" value="paired_CXXCH_1"/>
    <property type="match status" value="2"/>
</dbReference>
<evidence type="ECO:0000256" key="1">
    <source>
        <dbReference type="SAM" id="MobiDB-lite"/>
    </source>
</evidence>
<dbReference type="SUPFAM" id="SSF48695">
    <property type="entry name" value="Multiheme cytochromes"/>
    <property type="match status" value="2"/>
</dbReference>
<evidence type="ECO:0000259" key="2">
    <source>
        <dbReference type="PROSITE" id="PS50853"/>
    </source>
</evidence>
<gene>
    <name evidence="3" type="ORF">SAMN02745885_02322</name>
</gene>
<dbReference type="RefSeq" id="WP_159071945.1">
    <property type="nucleotide sequence ID" value="NZ_FUXM01000038.1"/>
</dbReference>
<dbReference type="SUPFAM" id="SSF49265">
    <property type="entry name" value="Fibronectin type III"/>
    <property type="match status" value="2"/>
</dbReference>
<dbReference type="Pfam" id="PF00041">
    <property type="entry name" value="fn3"/>
    <property type="match status" value="2"/>
</dbReference>
<dbReference type="PROSITE" id="PS50853">
    <property type="entry name" value="FN3"/>
    <property type="match status" value="3"/>
</dbReference>
<dbReference type="GO" id="GO:0016020">
    <property type="term" value="C:membrane"/>
    <property type="evidence" value="ECO:0007669"/>
    <property type="project" value="UniProtKB-SubCell"/>
</dbReference>
<dbReference type="SMART" id="SM00060">
    <property type="entry name" value="FN3"/>
    <property type="match status" value="3"/>
</dbReference>
<dbReference type="Gene3D" id="2.60.120.260">
    <property type="entry name" value="Galactose-binding domain-like"/>
    <property type="match status" value="1"/>
</dbReference>
<feature type="domain" description="Fibronectin type-III" evidence="2">
    <location>
        <begin position="218"/>
        <end position="310"/>
    </location>
</feature>
<dbReference type="Gene3D" id="2.60.40.10">
    <property type="entry name" value="Immunoglobulins"/>
    <property type="match status" value="3"/>
</dbReference>
<feature type="compositionally biased region" description="Polar residues" evidence="1">
    <location>
        <begin position="1143"/>
        <end position="1157"/>
    </location>
</feature>
<proteinExistence type="predicted"/>
<evidence type="ECO:0000313" key="4">
    <source>
        <dbReference type="Proteomes" id="UP000189933"/>
    </source>
</evidence>
<dbReference type="OrthoDB" id="9775889at2"/>
<sequence length="1413" mass="154796">MRNKVFIGLLVIAMSAIFFLNWPLNADTVITNGAFSSGLSGWSSEVGDPAPDPGFSVVWDADGYSGTIKNNGQQIQAQGGALKVTAASSEAQTGKGVITYYQEFNVQQPRATGRLSFAWKKFYQGNVMPLAHNLAVLLRLPDGKQTLIWTDRLRRNDNSWHTIEELDLGGYLTQAGNYQLRFYFYLENGEQKDGLQTAVWLDEVYLEIKTPDVTRPTTVASPQAQTVSSSQVDLSWGPATDDRGVAEYRIYVNGDKAPVAVIPETGSSAYHYSVTGLRAQTLYSFTIRAVDGYGNYSINDMEMTAVTLPDTGGTPGVAAGTGIPPAENVLQNSSFIKNSSPWLAVNDSSFRQSSGFTTAWDGVGYSGNIINGGKTITALGGSFRYLANGKERQGARYLEQSFPVTYLPGGGRTFRLSFAWKKNWFNDKNLQPQFQDAYIFLKRPDGSTVTLWSNTTKANQASWQRVEDLDISSAFNSTGTYTIRLYGKLKNNDADLGTWTAIRFDEVRIYIPDVTAPQAPGQLNLQVISDRQIQLNWEYATDNIGVTAYRVYRKPAGSSSYTLVGTTAASELNFTDTDVNGLQPDTEYDYYITAVDAAGNESVPSPTATGKTKPTDTIPPTQPRGVRATALTSSEVEIRWEEATDSGLGLAFYRIERAPDLNGAPGSFTVVGEVAAGNLLFKNTAVQAKRTYWYRVIAIDQANLASQPSAPVAVFVPPSPHGYYDEEEWRCGICHRGHQGLTARLLAKPSQPLLCLTCHDGWGSRYLLKPDLLAWGQNNVFHPISGSEAALAGRTRALLACTDCHNPHGDKIPGTSDLYPRWLRSSDGSNYYYQGNQYCLACHGPVDRNWSADYWENTFGDHTNSQAAHYDLSKSLLQPASGTQITCVKCHDKHASPNRRLTLAREEGLCFKCHNNPAVSASGTADIQEQFNRKGSRHDIFTVDQQANGTKVECVNCHGPHTVAPKLFPANATGAAVSDPDNTKQPWLGTLVDFCLKCHDGSPPTTALNSATIQVPYDVQMPATPITTNASGWDKRSFKGSGHWNRGIQSCRQCHEQHGSDYDRLLKLPEDSDSQDGICFQCHKPASENPVLAGAPDVKTPFNKAYHHNTLVDNGKHKDTENYNNLALENRHAECYDCHDPHSASNTAPVPQNDPTNPTEPPKPSGALANVKGVGFTGARPAWTSLPASSSLYQPKTVVYQFELCYKCHSSYSFDQSPAETMTDVAREFNPANAAYHPVEAQGKTRNGRYVGTDRFGVAWSPNRMMFCTDCHGSETAAEPVGPHGSSYYRILKGSWDANTGAGSTDALCFRCHDINNYIDTTNKDSGNSSNGYGGTYTGFRKGSTNLHIWHVKEKNAKCQFCHSAIPHGYQRKHLIVYQGETPYASSAAKLTRYVASDTGNYSKDNCSNNCGH</sequence>
<evidence type="ECO:0000313" key="3">
    <source>
        <dbReference type="EMBL" id="SKA20766.1"/>
    </source>
</evidence>
<feature type="compositionally biased region" description="Polar residues" evidence="1">
    <location>
        <begin position="602"/>
        <end position="612"/>
    </location>
</feature>
<feature type="region of interest" description="Disordered" evidence="1">
    <location>
        <begin position="601"/>
        <end position="623"/>
    </location>
</feature>
<organism evidence="3 4">
    <name type="scientific">Carboxydocella sporoproducens DSM 16521</name>
    <dbReference type="NCBI Taxonomy" id="1121270"/>
    <lineage>
        <taxon>Bacteria</taxon>
        <taxon>Bacillati</taxon>
        <taxon>Bacillota</taxon>
        <taxon>Clostridia</taxon>
        <taxon>Eubacteriales</taxon>
        <taxon>Clostridiales Family XVI. Incertae Sedis</taxon>
        <taxon>Carboxydocella</taxon>
    </lineage>
</organism>
<reference evidence="4" key="1">
    <citation type="submission" date="2017-02" db="EMBL/GenBank/DDBJ databases">
        <authorList>
            <person name="Varghese N."/>
            <person name="Submissions S."/>
        </authorList>
    </citation>
    <scope>NUCLEOTIDE SEQUENCE [LARGE SCALE GENOMIC DNA]</scope>
    <source>
        <strain evidence="4">DSM 16521</strain>
    </source>
</reference>
<name>A0A1T4RY27_9FIRM</name>
<dbReference type="Pfam" id="PF09699">
    <property type="entry name" value="Paired_CXXCH_1"/>
    <property type="match status" value="3"/>
</dbReference>
<dbReference type="InterPro" id="IPR036116">
    <property type="entry name" value="FN3_sf"/>
</dbReference>
<accession>A0A1T4RY27</accession>
<dbReference type="InterPro" id="IPR010177">
    <property type="entry name" value="Paired_CXXCH_1"/>
</dbReference>
<dbReference type="PANTHER" id="PTHR46957">
    <property type="entry name" value="CYTOKINE RECEPTOR"/>
    <property type="match status" value="1"/>
</dbReference>
<keyword evidence="4" id="KW-1185">Reference proteome</keyword>
<feature type="domain" description="Fibronectin type-III" evidence="2">
    <location>
        <begin position="622"/>
        <end position="719"/>
    </location>
</feature>
<dbReference type="InterPro" id="IPR050713">
    <property type="entry name" value="RTP_Phos/Ushers"/>
</dbReference>
<dbReference type="InterPro" id="IPR013783">
    <property type="entry name" value="Ig-like_fold"/>
</dbReference>
<feature type="region of interest" description="Disordered" evidence="1">
    <location>
        <begin position="1139"/>
        <end position="1166"/>
    </location>
</feature>
<dbReference type="Proteomes" id="UP000189933">
    <property type="component" value="Unassembled WGS sequence"/>
</dbReference>
<protein>
    <submittedName>
        <fullName evidence="3">Doubled CXXCH domain-containing protein</fullName>
    </submittedName>
</protein>
<dbReference type="CDD" id="cd00063">
    <property type="entry name" value="FN3"/>
    <property type="match status" value="3"/>
</dbReference>
<feature type="domain" description="Fibronectin type-III" evidence="2">
    <location>
        <begin position="519"/>
        <end position="615"/>
    </location>
</feature>